<evidence type="ECO:0000313" key="12">
    <source>
        <dbReference type="Proteomes" id="UP000264820"/>
    </source>
</evidence>
<dbReference type="Proteomes" id="UP000264820">
    <property type="component" value="Unplaced"/>
</dbReference>
<evidence type="ECO:0000259" key="10">
    <source>
        <dbReference type="Pfam" id="PF24456"/>
    </source>
</evidence>
<evidence type="ECO:0000256" key="8">
    <source>
        <dbReference type="ARBA" id="ARBA00023136"/>
    </source>
</evidence>
<feature type="domain" description="RETREG1-3/ARL6IP-like N-terminal reticulon-homology" evidence="10">
    <location>
        <begin position="21"/>
        <end position="95"/>
    </location>
</feature>
<dbReference type="GO" id="GO:0061709">
    <property type="term" value="P:reticulophagy"/>
    <property type="evidence" value="ECO:0007669"/>
    <property type="project" value="InterPro"/>
</dbReference>
<sequence length="306" mass="33524">MMDPSYSPQDSDSELHLRGSLRMFLQETSAFKQQNPGKFCLLVCSFCTFFAVLGRYIPGIVISYFLVLSVFLWPVLSSPEASSWLKPVLQKLNFGVAALLQKIKEDHARRILKARVEESVESDLSSMFPKLDSAACKELSVSDTSVSDVTWTDNLNLSEENTPQTENSEDLDREEVFSRGLHDFPSVDNGATTNGEDDEDDDFGFPRPMGSKRTAPPPDDAALDLVQKVLRGAMTAAVQEAALGFRLPKPAEESDSEADDFELLDQAELDQLGAEVDLLGGGGAKTATKEGDGKAPGFLAKILRRH</sequence>
<dbReference type="Pfam" id="PF24456">
    <property type="entry name" value="RHD_RETREG1-3"/>
    <property type="match status" value="1"/>
</dbReference>
<evidence type="ECO:0000256" key="4">
    <source>
        <dbReference type="ARBA" id="ARBA00022692"/>
    </source>
</evidence>
<dbReference type="PANTHER" id="PTHR28659:SF3">
    <property type="entry name" value="RETICULOPHAGY REGULATOR 1"/>
    <property type="match status" value="1"/>
</dbReference>
<dbReference type="Ensembl" id="ENSHCOT00000015050.1">
    <property type="protein sequence ID" value="ENSHCOP00000009034.1"/>
    <property type="gene ID" value="ENSHCOG00000011398.1"/>
</dbReference>
<dbReference type="GO" id="GO:0043524">
    <property type="term" value="P:negative regulation of neuron apoptotic process"/>
    <property type="evidence" value="ECO:0007669"/>
    <property type="project" value="TreeGrafter"/>
</dbReference>
<keyword evidence="8" id="KW-0472">Membrane</keyword>
<proteinExistence type="inferred from homology"/>
<dbReference type="STRING" id="109280.ENSHCOP00000009034"/>
<reference evidence="11" key="1">
    <citation type="submission" date="2025-08" db="UniProtKB">
        <authorList>
            <consortium name="Ensembl"/>
        </authorList>
    </citation>
    <scope>IDENTIFICATION</scope>
</reference>
<evidence type="ECO:0000256" key="2">
    <source>
        <dbReference type="ARBA" id="ARBA00006299"/>
    </source>
</evidence>
<evidence type="ECO:0000256" key="9">
    <source>
        <dbReference type="SAM" id="MobiDB-lite"/>
    </source>
</evidence>
<evidence type="ECO:0000256" key="3">
    <source>
        <dbReference type="ARBA" id="ARBA00022553"/>
    </source>
</evidence>
<feature type="region of interest" description="Disordered" evidence="9">
    <location>
        <begin position="152"/>
        <end position="219"/>
    </location>
</feature>
<comment type="similarity">
    <text evidence="2">Belongs to the RETREG family.</text>
</comment>
<keyword evidence="4" id="KW-0812">Transmembrane</keyword>
<keyword evidence="5" id="KW-0256">Endoplasmic reticulum</keyword>
<comment type="subcellular location">
    <subcellularLocation>
        <location evidence="1">Endoplasmic reticulum membrane</location>
        <topology evidence="1">Multi-pass membrane protein</topology>
    </subcellularLocation>
</comment>
<dbReference type="GeneTree" id="ENSGT00940000166973"/>
<dbReference type="GO" id="GO:0005789">
    <property type="term" value="C:endoplasmic reticulum membrane"/>
    <property type="evidence" value="ECO:0007669"/>
    <property type="project" value="UniProtKB-SubCell"/>
</dbReference>
<dbReference type="InterPro" id="IPR043384">
    <property type="entry name" value="RETREG1/3"/>
</dbReference>
<accession>A0A3Q3DD54</accession>
<evidence type="ECO:0000256" key="5">
    <source>
        <dbReference type="ARBA" id="ARBA00022824"/>
    </source>
</evidence>
<dbReference type="PANTHER" id="PTHR28659">
    <property type="entry name" value="RETICULON-LIKE PROTEIN"/>
    <property type="match status" value="1"/>
</dbReference>
<feature type="compositionally biased region" description="Polar residues" evidence="9">
    <location>
        <begin position="154"/>
        <end position="166"/>
    </location>
</feature>
<protein>
    <submittedName>
        <fullName evidence="11">Reticulophagy regulator 1</fullName>
    </submittedName>
</protein>
<evidence type="ECO:0000256" key="6">
    <source>
        <dbReference type="ARBA" id="ARBA00022989"/>
    </source>
</evidence>
<keyword evidence="6" id="KW-1133">Transmembrane helix</keyword>
<dbReference type="InterPro" id="IPR057282">
    <property type="entry name" value="RETREG1-3-like_RHD"/>
</dbReference>
<dbReference type="AlphaFoldDB" id="A0A3Q3DD54"/>
<organism evidence="11 12">
    <name type="scientific">Hippocampus comes</name>
    <name type="common">Tiger tail seahorse</name>
    <dbReference type="NCBI Taxonomy" id="109280"/>
    <lineage>
        <taxon>Eukaryota</taxon>
        <taxon>Metazoa</taxon>
        <taxon>Chordata</taxon>
        <taxon>Craniata</taxon>
        <taxon>Vertebrata</taxon>
        <taxon>Euteleostomi</taxon>
        <taxon>Actinopterygii</taxon>
        <taxon>Neopterygii</taxon>
        <taxon>Teleostei</taxon>
        <taxon>Neoteleostei</taxon>
        <taxon>Acanthomorphata</taxon>
        <taxon>Syngnathiaria</taxon>
        <taxon>Syngnathiformes</taxon>
        <taxon>Syngnathoidei</taxon>
        <taxon>Syngnathidae</taxon>
        <taxon>Hippocampus</taxon>
    </lineage>
</organism>
<name>A0A3Q3DD54_HIPCM</name>
<keyword evidence="3" id="KW-0597">Phosphoprotein</keyword>
<keyword evidence="12" id="KW-1185">Reference proteome</keyword>
<dbReference type="OMA" id="ANIRFXA"/>
<evidence type="ECO:0000313" key="11">
    <source>
        <dbReference type="Ensembl" id="ENSHCOP00000009034.1"/>
    </source>
</evidence>
<reference evidence="11" key="2">
    <citation type="submission" date="2025-09" db="UniProtKB">
        <authorList>
            <consortium name="Ensembl"/>
        </authorList>
    </citation>
    <scope>IDENTIFICATION</scope>
</reference>
<evidence type="ECO:0000256" key="1">
    <source>
        <dbReference type="ARBA" id="ARBA00004477"/>
    </source>
</evidence>
<evidence type="ECO:0000256" key="7">
    <source>
        <dbReference type="ARBA" id="ARBA00023006"/>
    </source>
</evidence>
<keyword evidence="7" id="KW-0072">Autophagy</keyword>